<sequence length="122" mass="14525">MRPYFLLFTVLIVAINAKQIEDSSKSNSTGRFGWPKATCKYPKPDNLNKYFEKYFKKVFGKRLVYGCKLNNRAEQYMQGRPVHEEERKSYIITKDVFKMKLTPKKLAKRVVKEKSNKKFFKK</sequence>
<organism evidence="2 3">
    <name type="scientific">Cylicostephanus goldi</name>
    <name type="common">Nematode worm</name>
    <dbReference type="NCBI Taxonomy" id="71465"/>
    <lineage>
        <taxon>Eukaryota</taxon>
        <taxon>Metazoa</taxon>
        <taxon>Ecdysozoa</taxon>
        <taxon>Nematoda</taxon>
        <taxon>Chromadorea</taxon>
        <taxon>Rhabditida</taxon>
        <taxon>Rhabditina</taxon>
        <taxon>Rhabditomorpha</taxon>
        <taxon>Strongyloidea</taxon>
        <taxon>Strongylidae</taxon>
        <taxon>Cylicostephanus</taxon>
    </lineage>
</organism>
<dbReference type="OrthoDB" id="10459279at2759"/>
<reference evidence="2 3" key="1">
    <citation type="submission" date="2018-11" db="EMBL/GenBank/DDBJ databases">
        <authorList>
            <consortium name="Pathogen Informatics"/>
        </authorList>
    </citation>
    <scope>NUCLEOTIDE SEQUENCE [LARGE SCALE GENOMIC DNA]</scope>
</reference>
<proteinExistence type="predicted"/>
<protein>
    <submittedName>
        <fullName evidence="2">Uncharacterized protein</fullName>
    </submittedName>
</protein>
<keyword evidence="1" id="KW-0732">Signal</keyword>
<gene>
    <name evidence="2" type="ORF">CGOC_LOCUS11299</name>
</gene>
<name>A0A3P7QGY8_CYLGO</name>
<dbReference type="AlphaFoldDB" id="A0A3P7QGY8"/>
<evidence type="ECO:0000256" key="1">
    <source>
        <dbReference type="SAM" id="SignalP"/>
    </source>
</evidence>
<evidence type="ECO:0000313" key="3">
    <source>
        <dbReference type="Proteomes" id="UP000271889"/>
    </source>
</evidence>
<accession>A0A3P7QGY8</accession>
<dbReference type="EMBL" id="UYRV01115606">
    <property type="protein sequence ID" value="VDN29579.1"/>
    <property type="molecule type" value="Genomic_DNA"/>
</dbReference>
<keyword evidence="3" id="KW-1185">Reference proteome</keyword>
<dbReference type="Proteomes" id="UP000271889">
    <property type="component" value="Unassembled WGS sequence"/>
</dbReference>
<feature type="signal peptide" evidence="1">
    <location>
        <begin position="1"/>
        <end position="17"/>
    </location>
</feature>
<feature type="chain" id="PRO_5017941829" evidence="1">
    <location>
        <begin position="18"/>
        <end position="122"/>
    </location>
</feature>
<feature type="non-terminal residue" evidence="2">
    <location>
        <position position="122"/>
    </location>
</feature>
<evidence type="ECO:0000313" key="2">
    <source>
        <dbReference type="EMBL" id="VDN29579.1"/>
    </source>
</evidence>